<keyword evidence="1" id="KW-0732">Signal</keyword>
<proteinExistence type="predicted"/>
<dbReference type="OrthoDB" id="3363271at2759"/>
<dbReference type="GeneID" id="37020761"/>
<dbReference type="RefSeq" id="XP_025353445.1">
    <property type="nucleotide sequence ID" value="XM_025498980.1"/>
</dbReference>
<dbReference type="InParanoid" id="A0A316VAD1"/>
<evidence type="ECO:0000313" key="2">
    <source>
        <dbReference type="EMBL" id="PWN33143.1"/>
    </source>
</evidence>
<accession>A0A316VAD1</accession>
<dbReference type="Proteomes" id="UP000245771">
    <property type="component" value="Unassembled WGS sequence"/>
</dbReference>
<organism evidence="2 3">
    <name type="scientific">Meira miltonrushii</name>
    <dbReference type="NCBI Taxonomy" id="1280837"/>
    <lineage>
        <taxon>Eukaryota</taxon>
        <taxon>Fungi</taxon>
        <taxon>Dikarya</taxon>
        <taxon>Basidiomycota</taxon>
        <taxon>Ustilaginomycotina</taxon>
        <taxon>Exobasidiomycetes</taxon>
        <taxon>Exobasidiales</taxon>
        <taxon>Brachybasidiaceae</taxon>
        <taxon>Meira</taxon>
    </lineage>
</organism>
<dbReference type="AlphaFoldDB" id="A0A316VAD1"/>
<feature type="chain" id="PRO_5016330435" evidence="1">
    <location>
        <begin position="21"/>
        <end position="163"/>
    </location>
</feature>
<sequence>MRYTIFLVVISFACLLQTYAISTSRSENANNDECHIEGAAKYVRAVITHRKADAEAIPTTQNVHRIEGPPGFLITTAFDRNSLLLSSVAGPQAILGGPLYENKQPIYTVINSTTVQANYTITAGLLNGTLPLTTAKIEEYFTFPSSQSCLIDFIEAIFYIGQK</sequence>
<protein>
    <submittedName>
        <fullName evidence="2">Uncharacterized protein</fullName>
    </submittedName>
</protein>
<keyword evidence="3" id="KW-1185">Reference proteome</keyword>
<name>A0A316VAD1_9BASI</name>
<dbReference type="EMBL" id="KZ819604">
    <property type="protein sequence ID" value="PWN33143.1"/>
    <property type="molecule type" value="Genomic_DNA"/>
</dbReference>
<reference evidence="2 3" key="1">
    <citation type="journal article" date="2018" name="Mol. Biol. Evol.">
        <title>Broad Genomic Sampling Reveals a Smut Pathogenic Ancestry of the Fungal Clade Ustilaginomycotina.</title>
        <authorList>
            <person name="Kijpornyongpan T."/>
            <person name="Mondo S.J."/>
            <person name="Barry K."/>
            <person name="Sandor L."/>
            <person name="Lee J."/>
            <person name="Lipzen A."/>
            <person name="Pangilinan J."/>
            <person name="LaButti K."/>
            <person name="Hainaut M."/>
            <person name="Henrissat B."/>
            <person name="Grigoriev I.V."/>
            <person name="Spatafora J.W."/>
            <person name="Aime M.C."/>
        </authorList>
    </citation>
    <scope>NUCLEOTIDE SEQUENCE [LARGE SCALE GENOMIC DNA]</scope>
    <source>
        <strain evidence="2 3">MCA 3882</strain>
    </source>
</reference>
<evidence type="ECO:0000256" key="1">
    <source>
        <dbReference type="SAM" id="SignalP"/>
    </source>
</evidence>
<feature type="signal peptide" evidence="1">
    <location>
        <begin position="1"/>
        <end position="20"/>
    </location>
</feature>
<gene>
    <name evidence="2" type="ORF">FA14DRAFT_161153</name>
</gene>
<evidence type="ECO:0000313" key="3">
    <source>
        <dbReference type="Proteomes" id="UP000245771"/>
    </source>
</evidence>